<feature type="non-terminal residue" evidence="11">
    <location>
        <position position="2168"/>
    </location>
</feature>
<comment type="caution">
    <text evidence="11">The sequence shown here is derived from an EMBL/GenBank/DDBJ whole genome shotgun (WGS) entry which is preliminary data.</text>
</comment>
<dbReference type="GO" id="GO:0016020">
    <property type="term" value="C:membrane"/>
    <property type="evidence" value="ECO:0007669"/>
    <property type="project" value="UniProtKB-SubCell"/>
</dbReference>
<evidence type="ECO:0000256" key="8">
    <source>
        <dbReference type="ARBA" id="ARBA00023319"/>
    </source>
</evidence>
<dbReference type="InterPro" id="IPR001846">
    <property type="entry name" value="VWF_type-D"/>
</dbReference>
<dbReference type="InterPro" id="IPR013106">
    <property type="entry name" value="Ig_V-set"/>
</dbReference>
<dbReference type="EMBL" id="JAROKS010000001">
    <property type="protein sequence ID" value="KAK1806705.1"/>
    <property type="molecule type" value="Genomic_DNA"/>
</dbReference>
<evidence type="ECO:0000256" key="2">
    <source>
        <dbReference type="ARBA" id="ARBA00004613"/>
    </source>
</evidence>
<accession>A0AAD9A0R5</accession>
<feature type="non-terminal residue" evidence="11">
    <location>
        <position position="1"/>
    </location>
</feature>
<dbReference type="InterPro" id="IPR025615">
    <property type="entry name" value="TILa_dom"/>
</dbReference>
<dbReference type="PROSITE" id="PS51233">
    <property type="entry name" value="VWFD"/>
    <property type="match status" value="4"/>
</dbReference>
<feature type="domain" description="VWFD" evidence="10">
    <location>
        <begin position="1546"/>
        <end position="1724"/>
    </location>
</feature>
<dbReference type="SMART" id="SM00216">
    <property type="entry name" value="VWD"/>
    <property type="match status" value="4"/>
</dbReference>
<keyword evidence="4" id="KW-0732">Signal</keyword>
<dbReference type="GO" id="GO:1903037">
    <property type="term" value="P:regulation of leukocyte cell-cell adhesion"/>
    <property type="evidence" value="ECO:0007669"/>
    <property type="project" value="UniProtKB-ARBA"/>
</dbReference>
<evidence type="ECO:0000256" key="3">
    <source>
        <dbReference type="ARBA" id="ARBA00022525"/>
    </source>
</evidence>
<evidence type="ECO:0000313" key="12">
    <source>
        <dbReference type="Proteomes" id="UP001239994"/>
    </source>
</evidence>
<dbReference type="InterPro" id="IPR003599">
    <property type="entry name" value="Ig_sub"/>
</dbReference>
<evidence type="ECO:0000256" key="5">
    <source>
        <dbReference type="ARBA" id="ARBA00023136"/>
    </source>
</evidence>
<dbReference type="CDD" id="cd19941">
    <property type="entry name" value="TIL"/>
    <property type="match status" value="2"/>
</dbReference>
<evidence type="ECO:0000256" key="6">
    <source>
        <dbReference type="ARBA" id="ARBA00023157"/>
    </source>
</evidence>
<comment type="subcellular location">
    <subcellularLocation>
        <location evidence="1">Membrane</location>
    </subcellularLocation>
    <subcellularLocation>
        <location evidence="2">Secreted</location>
    </subcellularLocation>
</comment>
<dbReference type="PANTHER" id="PTHR46698">
    <property type="entry name" value="CROSSVEINLESS 2"/>
    <property type="match status" value="1"/>
</dbReference>
<evidence type="ECO:0000259" key="10">
    <source>
        <dbReference type="PROSITE" id="PS51233"/>
    </source>
</evidence>
<dbReference type="Pfam" id="PF12714">
    <property type="entry name" value="TILa"/>
    <property type="match status" value="2"/>
</dbReference>
<dbReference type="InterPro" id="IPR013783">
    <property type="entry name" value="Ig-like_fold"/>
</dbReference>
<feature type="domain" description="VWFD" evidence="10">
    <location>
        <begin position="763"/>
        <end position="942"/>
    </location>
</feature>
<dbReference type="Proteomes" id="UP001239994">
    <property type="component" value="Unassembled WGS sequence"/>
</dbReference>
<evidence type="ECO:0000256" key="4">
    <source>
        <dbReference type="ARBA" id="ARBA00022729"/>
    </source>
</evidence>
<dbReference type="FunFam" id="2.60.40.10:FF:000142">
    <property type="entry name" value="V-set domain-containing T-cell activation inhibitor 1"/>
    <property type="match status" value="2"/>
</dbReference>
<organism evidence="11 12">
    <name type="scientific">Electrophorus voltai</name>
    <dbReference type="NCBI Taxonomy" id="2609070"/>
    <lineage>
        <taxon>Eukaryota</taxon>
        <taxon>Metazoa</taxon>
        <taxon>Chordata</taxon>
        <taxon>Craniata</taxon>
        <taxon>Vertebrata</taxon>
        <taxon>Euteleostomi</taxon>
        <taxon>Actinopterygii</taxon>
        <taxon>Neopterygii</taxon>
        <taxon>Teleostei</taxon>
        <taxon>Ostariophysi</taxon>
        <taxon>Gymnotiformes</taxon>
        <taxon>Gymnotoidei</taxon>
        <taxon>Gymnotidae</taxon>
        <taxon>Electrophorus</taxon>
    </lineage>
</organism>
<dbReference type="Gene3D" id="2.10.25.10">
    <property type="entry name" value="Laminin"/>
    <property type="match status" value="2"/>
</dbReference>
<dbReference type="InterPro" id="IPR035234">
    <property type="entry name" value="IgGFc-bd_N"/>
</dbReference>
<feature type="domain" description="VWFD" evidence="10">
    <location>
        <begin position="1900"/>
        <end position="2080"/>
    </location>
</feature>
<evidence type="ECO:0000313" key="11">
    <source>
        <dbReference type="EMBL" id="KAK1806705.1"/>
    </source>
</evidence>
<keyword evidence="7" id="KW-0325">Glycoprotein</keyword>
<dbReference type="Gene3D" id="2.60.40.10">
    <property type="entry name" value="Immunoglobulins"/>
    <property type="match status" value="2"/>
</dbReference>
<dbReference type="SMART" id="SM00408">
    <property type="entry name" value="IGc2"/>
    <property type="match status" value="2"/>
</dbReference>
<dbReference type="GO" id="GO:0050863">
    <property type="term" value="P:regulation of T cell activation"/>
    <property type="evidence" value="ECO:0007669"/>
    <property type="project" value="UniProtKB-ARBA"/>
</dbReference>
<dbReference type="InterPro" id="IPR052424">
    <property type="entry name" value="Kielin_Chordin-BMP_Reg"/>
</dbReference>
<dbReference type="PROSITE" id="PS50835">
    <property type="entry name" value="IG_LIKE"/>
    <property type="match status" value="2"/>
</dbReference>
<feature type="domain" description="Ig-like" evidence="9">
    <location>
        <begin position="210"/>
        <end position="311"/>
    </location>
</feature>
<gene>
    <name evidence="11" type="ORF">P4O66_005211</name>
</gene>
<protein>
    <submittedName>
        <fullName evidence="11">Uncharacterized protein</fullName>
    </submittedName>
</protein>
<evidence type="ECO:0000256" key="1">
    <source>
        <dbReference type="ARBA" id="ARBA00004370"/>
    </source>
</evidence>
<dbReference type="InterPro" id="IPR036084">
    <property type="entry name" value="Ser_inhib-like_sf"/>
</dbReference>
<keyword evidence="12" id="KW-1185">Reference proteome</keyword>
<evidence type="ECO:0000256" key="7">
    <source>
        <dbReference type="ARBA" id="ARBA00023180"/>
    </source>
</evidence>
<dbReference type="PANTHER" id="PTHR46698:SF7">
    <property type="entry name" value="VWFD DOMAIN-CONTAINING PROTEIN"/>
    <property type="match status" value="1"/>
</dbReference>
<dbReference type="SUPFAM" id="SSF48726">
    <property type="entry name" value="Immunoglobulin"/>
    <property type="match status" value="2"/>
</dbReference>
<keyword evidence="5" id="KW-0472">Membrane</keyword>
<dbReference type="Pfam" id="PF07686">
    <property type="entry name" value="V-set"/>
    <property type="match status" value="2"/>
</dbReference>
<dbReference type="InterPro" id="IPR007110">
    <property type="entry name" value="Ig-like_dom"/>
</dbReference>
<proteinExistence type="predicted"/>
<keyword evidence="6" id="KW-1015">Disulfide bond</keyword>
<dbReference type="InterPro" id="IPR002919">
    <property type="entry name" value="TIL_dom"/>
</dbReference>
<reference evidence="11" key="1">
    <citation type="submission" date="2023-03" db="EMBL/GenBank/DDBJ databases">
        <title>Electrophorus voltai genome.</title>
        <authorList>
            <person name="Bian C."/>
        </authorList>
    </citation>
    <scope>NUCLEOTIDE SEQUENCE</scope>
    <source>
        <strain evidence="11">CB-2022</strain>
        <tissue evidence="11">Muscle</tissue>
    </source>
</reference>
<feature type="domain" description="VWFD" evidence="10">
    <location>
        <begin position="1153"/>
        <end position="1334"/>
    </location>
</feature>
<keyword evidence="3" id="KW-0964">Secreted</keyword>
<dbReference type="Pfam" id="PF08742">
    <property type="entry name" value="C8"/>
    <property type="match status" value="4"/>
</dbReference>
<dbReference type="Pfam" id="PF00094">
    <property type="entry name" value="VWD"/>
    <property type="match status" value="4"/>
</dbReference>
<dbReference type="Pfam" id="PF17517">
    <property type="entry name" value="IgGFc_binding"/>
    <property type="match status" value="1"/>
</dbReference>
<dbReference type="SMART" id="SM00409">
    <property type="entry name" value="IG"/>
    <property type="match status" value="2"/>
</dbReference>
<evidence type="ECO:0000259" key="9">
    <source>
        <dbReference type="PROSITE" id="PS50835"/>
    </source>
</evidence>
<dbReference type="GO" id="GO:0005576">
    <property type="term" value="C:extracellular region"/>
    <property type="evidence" value="ECO:0007669"/>
    <property type="project" value="UniProtKB-SubCell"/>
</dbReference>
<keyword evidence="8" id="KW-0393">Immunoglobulin domain</keyword>
<feature type="domain" description="Ig-like" evidence="9">
    <location>
        <begin position="3"/>
        <end position="114"/>
    </location>
</feature>
<dbReference type="SUPFAM" id="SSF57567">
    <property type="entry name" value="Serine protease inhibitors"/>
    <property type="match status" value="2"/>
</dbReference>
<dbReference type="InterPro" id="IPR003598">
    <property type="entry name" value="Ig_sub2"/>
</dbReference>
<dbReference type="SMART" id="SM00832">
    <property type="entry name" value="C8"/>
    <property type="match status" value="4"/>
</dbReference>
<dbReference type="FunFam" id="2.10.25.10:FF:000055">
    <property type="entry name" value="alpha-tectorin isoform X1"/>
    <property type="match status" value="2"/>
</dbReference>
<dbReference type="SMART" id="SM00406">
    <property type="entry name" value="IGv"/>
    <property type="match status" value="2"/>
</dbReference>
<name>A0AAD9A0R5_9TELE</name>
<dbReference type="Pfam" id="PF01826">
    <property type="entry name" value="TIL"/>
    <property type="match status" value="2"/>
</dbReference>
<dbReference type="InterPro" id="IPR014853">
    <property type="entry name" value="VWF/SSPO/ZAN-like_Cys-rich_dom"/>
</dbReference>
<dbReference type="InterPro" id="IPR036179">
    <property type="entry name" value="Ig-like_dom_sf"/>
</dbReference>
<dbReference type="GO" id="GO:0030513">
    <property type="term" value="P:positive regulation of BMP signaling pathway"/>
    <property type="evidence" value="ECO:0007669"/>
    <property type="project" value="TreeGrafter"/>
</dbReference>
<sequence length="2168" mass="239039">TFPGDVQDGTQALKQRAPGDTAIFSCTFTVTESQLLTNLIINWQHGDTVVHSFYHGRDQLEKQSQSYKNRTHLFIDQILSGNASLSLTNVQPDEQGEYTCYITSEQETTSGSVTLIVAAPYDDPELEVQYNCDNVVVTMTSTAGFPEPTVSWKQPRGRNVTTTQLDRPDHDYEKEWFSKELPVEGTECCKMGGRILFWFLIALQVRIQPPNSPMVVVAPGADITLPCIFSASEHLNLSNIIINWQQGNTVVHSFYHGGDQLERQGQTYKNRTRVFIDQILSGNASLSLTSVQPEDQGEYTCYVTSEQETTRGNVKLIMADMGTPYFLLCFAILKVSVIGCPIGREFITAFMPNYEPNSGQTKLTLAITAQDSVAIVTVEVKGLRYKDSLRIEKQATKWITIPENTEISEDGTSARTVLVTSDADIVVVSSNIKPFTGDSSVIFPTSQLGKSYIVFTPDGGPMQKIVAIVNGKDANTVDILPYSDTMLKSKKQLKRGVKTTVSLAPYEVYLLRSEGTLTGTRIESKVPTAVLTGHQCLSIVDTCEHVYEQVVPIQSLSNEYLVPAMHLPNSKDTAHVVAVEDETDVTVQGLLTQHKKLHAGELLDIAIQLPTIIQSNKMIMVMYTSSNIPFDEFLTNVIPTSGMSKSWSIYSQDDYQNFAVIVSEAESRGSVFDLLNLNVFPANKKYTWAIKPIGSQKGPMTISGDLPKAVYVYGGKTRHGYGTTAVCNAAPVHPGPPPDPCANIKCREREECRNGMCVHTGSATCWAVGDPHYKTFDGKRFDFQGTCTYILSTTTKTEQGLVPFTILAKNNHRGSNKVAYVKTVSVTVYGHKIAASQQKGVVEVDGEITHLPITIAEGKIQAVQRGWNVLITTNFGLEVKYDWNMMLYITVPSTYSGSLGGLCGNYNGDWEDEHLDPKGGKLSTILEFAKSWKVQDIDLFCHDDCEGKCLSCPAELQEKYMQDEHCGLIAKASGPFAACHKIMEPSIYADNCVYDVCINKGIRRFLCDNMQSYAEACMAAGVKIETNWRVLADCPMQCPENSHYEPCGTACAASCTDREAPSKCKQPCLEACQCNSGFLLSGDKCVPVKQCGCMYEGRYYTPDSTFWADKMCTKKCSCSPESGQVKCTATKCKESEVCDTRNGVRNCYPLSYGTCQGSGDPHYRTFDGKAFDFQGTCTYYLSKLVDLSDSSLVPFEVLVKNENRGMNKAVSYTKTVEIKVFGYNIIMSKDSYGKVMVNNLFVNLPYEKEDGGLSVFRSGYYGMVQTKFGMTVKFNWDSHVSITLPSTYGKMVGGLCGNWNSNPSDDMFMPNKSITTNPSVFGSSWKARNDPGCSEVCQGMKCPKCDIAERNKDVFTKACGFITDKNGPFKGCHGKVSPTQFYEDCLYDMCMYGGHSTALCNILTVYTAACQTALTIVENWRSDSFCRSTCKANSHYDVCAAGCPQTCSDLSEPAACQGSHCMEGCVCDEGFILSGSECVAMEQCGCMHESQYYHLGQVFYPKDKCNHRCICGEQGRVNCEDNFSCSPHEKCNVQGGVQACFPDGKGSCSVSGSGTYYSYDGNHITVPGDCVYRLVEVVLSKDQKKVPFSVTVQSSAKETVVTRRIDVVVAEYHISLLPGLLWEIRVDKVRSVLPLTLEEGLVKAYQSGAFIILETSFGVKVTYDTVSMATVEIPSTYKNGVQGLCGNYNDDKADDLLLPNGMQAHSAEQFVDGWTLSQQDVVCQTGCGSKCTTPDKENQIKADIACKILTLDKGPFSNCYPKVSPMTFYDACTKDFSLHPENQELPCRYIQNYVAQCQQAGISINSWRNATFCSMKCPARSHYESGESVVMGDCIETCSCKAGQFTCQPMQCNEDQVCVQKEGISACVNGNYPCRKKRCREKEECVEKDAKALCVAKTKASCRAVGDPHYETFDGKLFSFQGICSYTLVKTLGEDKSLTDFSIINKNGLAQGERGSYIMSANIKLQGHNITIKFGDRYKVNIDGKDSILPVNLDSGSVTIIRSGISGILSTDFGLEVTFDWGQYFQVTVSSSYFRNLAGLCGNYNDNGEDDFVTPAGNHAPDVIEWAASWSVADGDHSCWHFPPCSEQEKILYRGPMYCGVLEDKSGPFSKCHDTIAMAQFPSDCLFYACLMHGSHKAYCTSLESYVNTCQLAQLEVSSEWRQITKCS</sequence>